<name>A0A1S1Q8D4_9ACTN</name>
<protein>
    <recommendedName>
        <fullName evidence="3">Nucleotide exchange factor GrpE</fullName>
    </recommendedName>
</protein>
<proteinExistence type="predicted"/>
<gene>
    <name evidence="1" type="ORF">CC117_30375</name>
</gene>
<dbReference type="OrthoDB" id="3298795at2"/>
<evidence type="ECO:0000313" key="2">
    <source>
        <dbReference type="Proteomes" id="UP000179627"/>
    </source>
</evidence>
<dbReference type="AlphaFoldDB" id="A0A1S1Q8D4"/>
<organism evidence="1 2">
    <name type="scientific">Parafrankia colletiae</name>
    <dbReference type="NCBI Taxonomy" id="573497"/>
    <lineage>
        <taxon>Bacteria</taxon>
        <taxon>Bacillati</taxon>
        <taxon>Actinomycetota</taxon>
        <taxon>Actinomycetes</taxon>
        <taxon>Frankiales</taxon>
        <taxon>Frankiaceae</taxon>
        <taxon>Parafrankia</taxon>
    </lineage>
</organism>
<keyword evidence="2" id="KW-1185">Reference proteome</keyword>
<sequence length="191" mass="20687">MLTAAGVRSEDVTRQWNRLRPLFRAHPHISKPKPALYEWSPVAHPSRVSLEALSAYAGRRGPAWLVRAYADNIADSLARAETTGPRAQIGWSEQRDQEKAALLAELVGTVDELAAEGRSAHDIVSWLAQEADRSHLTAIGHVGEQAAFDPDLHDSSGPDGHRPGQVVRVVRPGYSWSGGSRPVVVAKALVA</sequence>
<reference evidence="2" key="1">
    <citation type="submission" date="2016-07" db="EMBL/GenBank/DDBJ databases">
        <title>Sequence Frankia sp. strain CcI1.17.</title>
        <authorList>
            <person name="Ghodhbane-Gtari F."/>
            <person name="Swanson E."/>
            <person name="Gueddou A."/>
            <person name="Morris K."/>
            <person name="Hezbri K."/>
            <person name="Ktari A."/>
            <person name="Nouioui I."/>
            <person name="Abebe-Akele F."/>
            <person name="Simpson S."/>
            <person name="Thomas K."/>
            <person name="Gtari M."/>
            <person name="Tisa L.S."/>
            <person name="Hurst S."/>
        </authorList>
    </citation>
    <scope>NUCLEOTIDE SEQUENCE [LARGE SCALE GENOMIC DNA]</scope>
    <source>
        <strain evidence="2">Cc1.17</strain>
    </source>
</reference>
<accession>A0A1S1Q8D4</accession>
<dbReference type="Proteomes" id="UP000179627">
    <property type="component" value="Unassembled WGS sequence"/>
</dbReference>
<dbReference type="EMBL" id="MBLM01000178">
    <property type="protein sequence ID" value="OHV28464.1"/>
    <property type="molecule type" value="Genomic_DNA"/>
</dbReference>
<evidence type="ECO:0008006" key="3">
    <source>
        <dbReference type="Google" id="ProtNLM"/>
    </source>
</evidence>
<dbReference type="RefSeq" id="WP_071091898.1">
    <property type="nucleotide sequence ID" value="NZ_MBLM01000178.1"/>
</dbReference>
<comment type="caution">
    <text evidence="1">The sequence shown here is derived from an EMBL/GenBank/DDBJ whole genome shotgun (WGS) entry which is preliminary data.</text>
</comment>
<evidence type="ECO:0000313" key="1">
    <source>
        <dbReference type="EMBL" id="OHV28464.1"/>
    </source>
</evidence>